<evidence type="ECO:0000313" key="2">
    <source>
        <dbReference type="EMBL" id="VFS61701.1"/>
    </source>
</evidence>
<dbReference type="EC" id="2.7.1.17" evidence="2"/>
<dbReference type="Proteomes" id="UP000401081">
    <property type="component" value="Unassembled WGS sequence"/>
</dbReference>
<dbReference type="InterPro" id="IPR043129">
    <property type="entry name" value="ATPase_NBD"/>
</dbReference>
<evidence type="ECO:0000313" key="3">
    <source>
        <dbReference type="Proteomes" id="UP000401081"/>
    </source>
</evidence>
<accession>A0A485AML3</accession>
<dbReference type="AlphaFoldDB" id="A0A485AML3"/>
<keyword evidence="2" id="KW-0418">Kinase</keyword>
<proteinExistence type="predicted"/>
<gene>
    <name evidence="2" type="primary">xylB_2</name>
    <name evidence="2" type="ORF">NCTC12993_02024</name>
</gene>
<organism evidence="2 3">
    <name type="scientific">Kluyvera cryocrescens</name>
    <name type="common">Kluyvera citrophila</name>
    <dbReference type="NCBI Taxonomy" id="580"/>
    <lineage>
        <taxon>Bacteria</taxon>
        <taxon>Pseudomonadati</taxon>
        <taxon>Pseudomonadota</taxon>
        <taxon>Gammaproteobacteria</taxon>
        <taxon>Enterobacterales</taxon>
        <taxon>Enterobacteriaceae</taxon>
        <taxon>Kluyvera</taxon>
    </lineage>
</organism>
<keyword evidence="3" id="KW-1185">Reference proteome</keyword>
<sequence>MTVSRPHPLWSEQDPEQWWQATDRAMKGLGQQHSLQGCGKRWGLPGRCTVQLCWDKQQRVLRPAILWNDGRWCRGVPTAGSAGEKLAANHRQSDDAGLHGAEAFGGCSANEVEVFRQVDNVLLPKDLSTPENDW</sequence>
<name>A0A485AML3_KLUCR</name>
<dbReference type="GO" id="GO:0004856">
    <property type="term" value="F:D-xylulokinase activity"/>
    <property type="evidence" value="ECO:0007669"/>
    <property type="project" value="UniProtKB-EC"/>
</dbReference>
<dbReference type="EMBL" id="CAADJD010000015">
    <property type="protein sequence ID" value="VFS61701.1"/>
    <property type="molecule type" value="Genomic_DNA"/>
</dbReference>
<evidence type="ECO:0000259" key="1">
    <source>
        <dbReference type="Pfam" id="PF00370"/>
    </source>
</evidence>
<dbReference type="Pfam" id="PF00370">
    <property type="entry name" value="FGGY_N"/>
    <property type="match status" value="1"/>
</dbReference>
<reference evidence="2 3" key="1">
    <citation type="submission" date="2019-03" db="EMBL/GenBank/DDBJ databases">
        <authorList>
            <consortium name="Pathogen Informatics"/>
        </authorList>
    </citation>
    <scope>NUCLEOTIDE SEQUENCE [LARGE SCALE GENOMIC DNA]</scope>
    <source>
        <strain evidence="2 3">NCTC12993</strain>
    </source>
</reference>
<dbReference type="InterPro" id="IPR018484">
    <property type="entry name" value="FGGY_N"/>
</dbReference>
<dbReference type="SUPFAM" id="SSF53067">
    <property type="entry name" value="Actin-like ATPase domain"/>
    <property type="match status" value="1"/>
</dbReference>
<protein>
    <submittedName>
        <fullName evidence="2">Xylulose kinase</fullName>
        <ecNumber evidence="2">2.7.1.17</ecNumber>
    </submittedName>
</protein>
<keyword evidence="2" id="KW-0808">Transferase</keyword>
<feature type="domain" description="Carbohydrate kinase FGGY N-terminal" evidence="1">
    <location>
        <begin position="2"/>
        <end position="72"/>
    </location>
</feature>
<dbReference type="Gene3D" id="3.30.420.40">
    <property type="match status" value="1"/>
</dbReference>